<dbReference type="InterPro" id="IPR006104">
    <property type="entry name" value="Glyco_hydro_2_N"/>
</dbReference>
<dbReference type="Gene3D" id="2.70.98.10">
    <property type="match status" value="1"/>
</dbReference>
<dbReference type="InterPro" id="IPR006101">
    <property type="entry name" value="Glyco_hydro_2"/>
</dbReference>
<dbReference type="Gene3D" id="2.60.40.10">
    <property type="entry name" value="Immunoglobulins"/>
    <property type="match status" value="2"/>
</dbReference>
<evidence type="ECO:0000256" key="8">
    <source>
        <dbReference type="RuleBase" id="RU361154"/>
    </source>
</evidence>
<dbReference type="PROSITE" id="PS00608">
    <property type="entry name" value="GLYCOSYL_HYDROL_F2_2"/>
    <property type="match status" value="1"/>
</dbReference>
<protein>
    <recommendedName>
        <fullName evidence="4 8">Beta-galactosidase</fullName>
        <ecNumber evidence="3 8">3.2.1.23</ecNumber>
    </recommendedName>
    <alternativeName>
        <fullName evidence="7 8">Lactase</fullName>
    </alternativeName>
</protein>
<proteinExistence type="inferred from homology"/>
<dbReference type="InterPro" id="IPR013783">
    <property type="entry name" value="Ig-like_fold"/>
</dbReference>
<dbReference type="PANTHER" id="PTHR46323:SF2">
    <property type="entry name" value="BETA-GALACTOSIDASE"/>
    <property type="match status" value="1"/>
</dbReference>
<dbReference type="Gene3D" id="3.20.20.80">
    <property type="entry name" value="Glycosidases"/>
    <property type="match status" value="1"/>
</dbReference>
<dbReference type="Pfam" id="PF16353">
    <property type="entry name" value="LacZ_4"/>
    <property type="match status" value="1"/>
</dbReference>
<comment type="catalytic activity">
    <reaction evidence="1 8">
        <text>Hydrolysis of terminal non-reducing beta-D-galactose residues in beta-D-galactosides.</text>
        <dbReference type="EC" id="3.2.1.23"/>
    </reaction>
</comment>
<dbReference type="InterPro" id="IPR006102">
    <property type="entry name" value="Ig-like_GH2"/>
</dbReference>
<keyword evidence="6 8" id="KW-0326">Glycosidase</keyword>
<name>A0A917G520_9BACL</name>
<dbReference type="InterPro" id="IPR023232">
    <property type="entry name" value="Glyco_hydro_2_AS"/>
</dbReference>
<gene>
    <name evidence="10" type="primary">lacZ</name>
    <name evidence="10" type="ORF">GCM10010916_44950</name>
</gene>
<comment type="caution">
    <text evidence="10">The sequence shown here is derived from an EMBL/GenBank/DDBJ whole genome shotgun (WGS) entry which is preliminary data.</text>
</comment>
<evidence type="ECO:0000256" key="1">
    <source>
        <dbReference type="ARBA" id="ARBA00001412"/>
    </source>
</evidence>
<dbReference type="InterPro" id="IPR014718">
    <property type="entry name" value="GH-type_carb-bd"/>
</dbReference>
<dbReference type="InterPro" id="IPR008979">
    <property type="entry name" value="Galactose-bd-like_sf"/>
</dbReference>
<dbReference type="SMART" id="SM01038">
    <property type="entry name" value="Bgal_small_N"/>
    <property type="match status" value="1"/>
</dbReference>
<evidence type="ECO:0000313" key="10">
    <source>
        <dbReference type="EMBL" id="GGG23374.1"/>
    </source>
</evidence>
<evidence type="ECO:0000256" key="2">
    <source>
        <dbReference type="ARBA" id="ARBA00007401"/>
    </source>
</evidence>
<keyword evidence="11" id="KW-1185">Reference proteome</keyword>
<dbReference type="InterPro" id="IPR023230">
    <property type="entry name" value="Glyco_hydro_2_CS"/>
</dbReference>
<evidence type="ECO:0000256" key="4">
    <source>
        <dbReference type="ARBA" id="ARBA00013303"/>
    </source>
</evidence>
<comment type="similarity">
    <text evidence="2 8">Belongs to the glycosyl hydrolase 2 family.</text>
</comment>
<reference evidence="10" key="2">
    <citation type="submission" date="2020-09" db="EMBL/GenBank/DDBJ databases">
        <authorList>
            <person name="Sun Q."/>
            <person name="Zhou Y."/>
        </authorList>
    </citation>
    <scope>NUCLEOTIDE SEQUENCE</scope>
    <source>
        <strain evidence="10">CGMCC 1.12987</strain>
    </source>
</reference>
<accession>A0A917G520</accession>
<dbReference type="SUPFAM" id="SSF74650">
    <property type="entry name" value="Galactose mutarotase-like"/>
    <property type="match status" value="1"/>
</dbReference>
<dbReference type="FunFam" id="2.60.40.10:FF:000680">
    <property type="entry name" value="Beta-galactosidase"/>
    <property type="match status" value="1"/>
</dbReference>
<dbReference type="Pfam" id="PF02929">
    <property type="entry name" value="Bgal_small_N"/>
    <property type="match status" value="1"/>
</dbReference>
<dbReference type="EMBL" id="BMGR01000019">
    <property type="protein sequence ID" value="GGG23374.1"/>
    <property type="molecule type" value="Genomic_DNA"/>
</dbReference>
<dbReference type="Pfam" id="PF02836">
    <property type="entry name" value="Glyco_hydro_2_C"/>
    <property type="match status" value="1"/>
</dbReference>
<feature type="domain" description="Beta galactosidase small chain/" evidence="9">
    <location>
        <begin position="766"/>
        <end position="1038"/>
    </location>
</feature>
<dbReference type="InterPro" id="IPR032312">
    <property type="entry name" value="LacZ_4"/>
</dbReference>
<dbReference type="SUPFAM" id="SSF49785">
    <property type="entry name" value="Galactose-binding domain-like"/>
    <property type="match status" value="1"/>
</dbReference>
<dbReference type="Gene3D" id="2.60.120.260">
    <property type="entry name" value="Galactose-binding domain-like"/>
    <property type="match status" value="1"/>
</dbReference>
<evidence type="ECO:0000313" key="11">
    <source>
        <dbReference type="Proteomes" id="UP000644756"/>
    </source>
</evidence>
<organism evidence="10 11">
    <name type="scientific">Paenibacillus abyssi</name>
    <dbReference type="NCBI Taxonomy" id="1340531"/>
    <lineage>
        <taxon>Bacteria</taxon>
        <taxon>Bacillati</taxon>
        <taxon>Bacillota</taxon>
        <taxon>Bacilli</taxon>
        <taxon>Bacillales</taxon>
        <taxon>Paenibacillaceae</taxon>
        <taxon>Paenibacillus</taxon>
    </lineage>
</organism>
<reference evidence="10" key="1">
    <citation type="journal article" date="2014" name="Int. J. Syst. Evol. Microbiol.">
        <title>Complete genome sequence of Corynebacterium casei LMG S-19264T (=DSM 44701T), isolated from a smear-ripened cheese.</title>
        <authorList>
            <consortium name="US DOE Joint Genome Institute (JGI-PGF)"/>
            <person name="Walter F."/>
            <person name="Albersmeier A."/>
            <person name="Kalinowski J."/>
            <person name="Ruckert C."/>
        </authorList>
    </citation>
    <scope>NUCLEOTIDE SEQUENCE</scope>
    <source>
        <strain evidence="10">CGMCC 1.12987</strain>
    </source>
</reference>
<evidence type="ECO:0000256" key="7">
    <source>
        <dbReference type="ARBA" id="ARBA00032230"/>
    </source>
</evidence>
<dbReference type="GO" id="GO:0005990">
    <property type="term" value="P:lactose catabolic process"/>
    <property type="evidence" value="ECO:0007669"/>
    <property type="project" value="TreeGrafter"/>
</dbReference>
<dbReference type="SUPFAM" id="SSF49303">
    <property type="entry name" value="beta-Galactosidase/glucuronidase domain"/>
    <property type="match status" value="2"/>
</dbReference>
<dbReference type="AlphaFoldDB" id="A0A917G520"/>
<dbReference type="PRINTS" id="PR00132">
    <property type="entry name" value="GLHYDRLASE2"/>
</dbReference>
<evidence type="ECO:0000256" key="5">
    <source>
        <dbReference type="ARBA" id="ARBA00022801"/>
    </source>
</evidence>
<dbReference type="PROSITE" id="PS00719">
    <property type="entry name" value="GLYCOSYL_HYDROL_F2_1"/>
    <property type="match status" value="1"/>
</dbReference>
<sequence>MPRKFIYSPPANGYPEWNNNPDIFALNRMEAHTDSIHYTTVEEALDAKPKQSSSYFSLNGSWKFSFAENPEQRIKNFYSQDYDYSGWADMPVPSHWQLQGYDYPQYTNIRYPWQDTEEVKPPFAPTKYNPVGSYIRTFTMPEAWRNQPVFISFQGVESAFYVWLNGELVGYSEDTFTPAEFDLTPYLVEGENKLAVEVYRWCDASWLEDQDFWRLSGIFRDVYLYSTPHAHIYDYKVTTDLDSSYEHADLTVQAKITNYDMLSDETVTVEAMLYDKQRRPVLDAPLSMEANLDGQSAEIVQASVIVNNPLKWSAEHPSLYTLVVSLKDAQGRIIETQSCKVGFRVFAIEDGIMKINGKRIVLKGVNRHEFHCENGRAMDCDTMVKDILLMKSHNINAVRTSHYPNQPLWYSLCDEYGLYVIDEVNLETHGLWRYGQQEEEDTLPGSKPEWKDNVLDRSNSMYQRDKNHPSIIIWSLGNESFGGQNFIHMRDFFKQNDPGRVVHYEGTFHHRKYDAASDIESHMYTTPAGVEQYALKPGPKKPFILCEYSHAMGNSNGNLYKYTDLFDKYPVLQGGFIWDWVDQAIRTRTADGIEYLAYGGDFGESPHDGNFSGNGLLFADRSVTPKLYEVKRCYQNVRFEAVDPAAGELNVTNHFLFTDLGEYEWIWQVTRDGGIMSEYRGSFPVAPGETASVTLTYALPDIAGETADEYGLNVSLVLKEDSAWAPQGHEVAWDQFRLSLGTANHAAWKQNELPALETQHADGQIKLFNEHFEVSFDASTGQMLAYRYAGETLISMPPVPNFWRAWTDNDRGSKLNERSMMWKEVSGDHGNAALTGVEGGREQVTIRQRWTLQTAVPSIYEVTYVVQGDGAIQVTAVLLPGAQSLPEIPEFGLIFVLDASLEKLRWFGKGPHESYWDRSAGAKLGVYESTVQEQLVPYLKPQECGNKVDVRWAELTDDKGTGLRFAGAPTVEFNALPFTPEELETSSHGYKLPQSDKIVVRVNGKQMGVGGDDSWQARTHAEFTLYASRNHSFTFTFKGV</sequence>
<evidence type="ECO:0000256" key="3">
    <source>
        <dbReference type="ARBA" id="ARBA00012756"/>
    </source>
</evidence>
<dbReference type="InterPro" id="IPR004199">
    <property type="entry name" value="B-gal_small/dom_5"/>
</dbReference>
<dbReference type="RefSeq" id="WP_188533325.1">
    <property type="nucleotide sequence ID" value="NZ_BMGR01000019.1"/>
</dbReference>
<dbReference type="PANTHER" id="PTHR46323">
    <property type="entry name" value="BETA-GALACTOSIDASE"/>
    <property type="match status" value="1"/>
</dbReference>
<dbReference type="InterPro" id="IPR011013">
    <property type="entry name" value="Gal_mutarotase_sf_dom"/>
</dbReference>
<dbReference type="GO" id="GO:0030246">
    <property type="term" value="F:carbohydrate binding"/>
    <property type="evidence" value="ECO:0007669"/>
    <property type="project" value="InterPro"/>
</dbReference>
<dbReference type="SUPFAM" id="SSF51445">
    <property type="entry name" value="(Trans)glycosidases"/>
    <property type="match status" value="1"/>
</dbReference>
<dbReference type="EC" id="3.2.1.23" evidence="3 8"/>
<dbReference type="GO" id="GO:0009341">
    <property type="term" value="C:beta-galactosidase complex"/>
    <property type="evidence" value="ECO:0007669"/>
    <property type="project" value="InterPro"/>
</dbReference>
<evidence type="ECO:0000259" key="9">
    <source>
        <dbReference type="SMART" id="SM01038"/>
    </source>
</evidence>
<dbReference type="Pfam" id="PF00703">
    <property type="entry name" value="Glyco_hydro_2"/>
    <property type="match status" value="1"/>
</dbReference>
<evidence type="ECO:0000256" key="6">
    <source>
        <dbReference type="ARBA" id="ARBA00023295"/>
    </source>
</evidence>
<dbReference type="InterPro" id="IPR006103">
    <property type="entry name" value="Glyco_hydro_2_cat"/>
</dbReference>
<dbReference type="GO" id="GO:0004565">
    <property type="term" value="F:beta-galactosidase activity"/>
    <property type="evidence" value="ECO:0007669"/>
    <property type="project" value="UniProtKB-EC"/>
</dbReference>
<dbReference type="Proteomes" id="UP000644756">
    <property type="component" value="Unassembled WGS sequence"/>
</dbReference>
<dbReference type="InterPro" id="IPR050347">
    <property type="entry name" value="Bact_Beta-galactosidase"/>
</dbReference>
<dbReference type="InterPro" id="IPR036156">
    <property type="entry name" value="Beta-gal/glucu_dom_sf"/>
</dbReference>
<dbReference type="InterPro" id="IPR017853">
    <property type="entry name" value="GH"/>
</dbReference>
<dbReference type="Pfam" id="PF02837">
    <property type="entry name" value="Glyco_hydro_2_N"/>
    <property type="match status" value="1"/>
</dbReference>
<keyword evidence="5 8" id="KW-0378">Hydrolase</keyword>